<comment type="caution">
    <text evidence="3">The sequence shown here is derived from an EMBL/GenBank/DDBJ whole genome shotgun (WGS) entry which is preliminary data.</text>
</comment>
<dbReference type="AlphaFoldDB" id="A0A8T1WQS0"/>
<organism evidence="3 4">
    <name type="scientific">Phytophthora boehmeriae</name>
    <dbReference type="NCBI Taxonomy" id="109152"/>
    <lineage>
        <taxon>Eukaryota</taxon>
        <taxon>Sar</taxon>
        <taxon>Stramenopiles</taxon>
        <taxon>Oomycota</taxon>
        <taxon>Peronosporomycetes</taxon>
        <taxon>Peronosporales</taxon>
        <taxon>Peronosporaceae</taxon>
        <taxon>Phytophthora</taxon>
    </lineage>
</organism>
<dbReference type="Proteomes" id="UP000693981">
    <property type="component" value="Unassembled WGS sequence"/>
</dbReference>
<sequence length="446" mass="50758">MSDQPEFLAKSFLDKYDMTAARTNAPYPLPESDDHNILIVSCHHLVQETEALLASFKTSTPDSNTGPEDTSQGKNGAQEGADQGKTGGWRIPAQRQDRERQERNAQAAQRRRIKYRQKVKNERLALKQQEVELSAVLNELVTRQLEIRKRESESLTFSVWKSIATRQMERRCEAEEEQKRLRAEIVSRARKIHLMNNMLLATSATNQPERLTLGETLGKDIDGSTVLKTYLRELDALYAQTDKMRRGIEFKLSPSMEYNLSWRKEQGVEFLESADATIVPFSFERTAVAVSTMMFTVLDGWHYYDNVEDPENTCAVRYRGSHKFGANKVVDLVVYSVLRRYKEAGRIVFIWRSLTEGQGEFDGIHCDETTWCVVRPCDATDSSDHVRGSRRSRGSATILEFYGRLVPIGIGGQEKIKEFVKAVSKAGEEDTKEATMMLDRLLLDGP</sequence>
<dbReference type="GO" id="GO:0003700">
    <property type="term" value="F:DNA-binding transcription factor activity"/>
    <property type="evidence" value="ECO:0007669"/>
    <property type="project" value="InterPro"/>
</dbReference>
<accession>A0A8T1WQS0</accession>
<name>A0A8T1WQS0_9STRA</name>
<evidence type="ECO:0000256" key="1">
    <source>
        <dbReference type="SAM" id="MobiDB-lite"/>
    </source>
</evidence>
<gene>
    <name evidence="3" type="ORF">PHYBOEH_002555</name>
</gene>
<dbReference type="EMBL" id="JAGDFL010000166">
    <property type="protein sequence ID" value="KAG7396237.1"/>
    <property type="molecule type" value="Genomic_DNA"/>
</dbReference>
<evidence type="ECO:0000259" key="2">
    <source>
        <dbReference type="PROSITE" id="PS00036"/>
    </source>
</evidence>
<feature type="compositionally biased region" description="Polar residues" evidence="1">
    <location>
        <begin position="57"/>
        <end position="75"/>
    </location>
</feature>
<dbReference type="InterPro" id="IPR004827">
    <property type="entry name" value="bZIP"/>
</dbReference>
<evidence type="ECO:0000313" key="3">
    <source>
        <dbReference type="EMBL" id="KAG7396237.1"/>
    </source>
</evidence>
<dbReference type="PROSITE" id="PS00036">
    <property type="entry name" value="BZIP_BASIC"/>
    <property type="match status" value="1"/>
</dbReference>
<proteinExistence type="predicted"/>
<evidence type="ECO:0000313" key="4">
    <source>
        <dbReference type="Proteomes" id="UP000693981"/>
    </source>
</evidence>
<dbReference type="CDD" id="cd14686">
    <property type="entry name" value="bZIP"/>
    <property type="match status" value="1"/>
</dbReference>
<keyword evidence="4" id="KW-1185">Reference proteome</keyword>
<feature type="domain" description="BZIP" evidence="2">
    <location>
        <begin position="100"/>
        <end position="114"/>
    </location>
</feature>
<feature type="region of interest" description="Disordered" evidence="1">
    <location>
        <begin position="57"/>
        <end position="111"/>
    </location>
</feature>
<reference evidence="3" key="1">
    <citation type="submission" date="2021-02" db="EMBL/GenBank/DDBJ databases">
        <authorList>
            <person name="Palmer J.M."/>
        </authorList>
    </citation>
    <scope>NUCLEOTIDE SEQUENCE</scope>
    <source>
        <strain evidence="3">SCRP23</strain>
    </source>
</reference>
<dbReference type="OrthoDB" id="104435at2759"/>
<protein>
    <recommendedName>
        <fullName evidence="2">BZIP domain-containing protein</fullName>
    </recommendedName>
</protein>